<dbReference type="EMBL" id="KZ678134">
    <property type="protein sequence ID" value="PSN67785.1"/>
    <property type="molecule type" value="Genomic_DNA"/>
</dbReference>
<dbReference type="InterPro" id="IPR011009">
    <property type="entry name" value="Kinase-like_dom_sf"/>
</dbReference>
<accession>A0A2T2NQS2</accession>
<dbReference type="InterPro" id="IPR000719">
    <property type="entry name" value="Prot_kinase_dom"/>
</dbReference>
<keyword evidence="4" id="KW-0547">Nucleotide-binding</keyword>
<evidence type="ECO:0000256" key="6">
    <source>
        <dbReference type="ARBA" id="ARBA00022840"/>
    </source>
</evidence>
<dbReference type="InterPro" id="IPR008271">
    <property type="entry name" value="Ser/Thr_kinase_AS"/>
</dbReference>
<keyword evidence="6" id="KW-0067">ATP-binding</keyword>
<dbReference type="Pfam" id="PF00069">
    <property type="entry name" value="Pkinase"/>
    <property type="match status" value="1"/>
</dbReference>
<dbReference type="SUPFAM" id="SSF56112">
    <property type="entry name" value="Protein kinase-like (PK-like)"/>
    <property type="match status" value="1"/>
</dbReference>
<feature type="domain" description="Protein kinase" evidence="9">
    <location>
        <begin position="1"/>
        <end position="293"/>
    </location>
</feature>
<dbReference type="PROSITE" id="PS50011">
    <property type="entry name" value="PROTEIN_KINASE_DOM"/>
    <property type="match status" value="1"/>
</dbReference>
<gene>
    <name evidence="10" type="ORF">BS50DRAFT_675816</name>
</gene>
<reference evidence="10 11" key="1">
    <citation type="journal article" date="2018" name="Front. Microbiol.">
        <title>Genome-Wide Analysis of Corynespora cassiicola Leaf Fall Disease Putative Effectors.</title>
        <authorList>
            <person name="Lopez D."/>
            <person name="Ribeiro S."/>
            <person name="Label P."/>
            <person name="Fumanal B."/>
            <person name="Venisse J.S."/>
            <person name="Kohler A."/>
            <person name="de Oliveira R.R."/>
            <person name="Labutti K."/>
            <person name="Lipzen A."/>
            <person name="Lail K."/>
            <person name="Bauer D."/>
            <person name="Ohm R.A."/>
            <person name="Barry K.W."/>
            <person name="Spatafora J."/>
            <person name="Grigoriev I.V."/>
            <person name="Martin F.M."/>
            <person name="Pujade-Renaud V."/>
        </authorList>
    </citation>
    <scope>NUCLEOTIDE SEQUENCE [LARGE SCALE GENOMIC DNA]</scope>
    <source>
        <strain evidence="10 11">Philippines</strain>
    </source>
</reference>
<protein>
    <recommendedName>
        <fullName evidence="1">non-specific serine/threonine protein kinase</fullName>
        <ecNumber evidence="1">2.7.11.1</ecNumber>
    </recommendedName>
</protein>
<evidence type="ECO:0000256" key="7">
    <source>
        <dbReference type="ARBA" id="ARBA00047899"/>
    </source>
</evidence>
<sequence length="293" mass="33633">MSINPQEYEVVYDLGRGNGMCNDGILVVRNRHTKTLCVEKKFFLEHVVEGLIDHEAYIQSGLDHPNIVELFEYKVNLCGGSIFLEYCDLGTLHDLILGHANEVERIGEYFIWKIFTQLADAVTYCHYGPDPKNDRNWRMILHRDIKPANILLKWVIGEGMPTVKLTDFGVSLECGPHRSWFPSPMSPEVHNVDYMFRPPEYPIISEFHDVWQLGATIYHLCSLGVGGLIEQFPEQAYSNQLFRATYTCCLNDPNDRPPTQYGALVEYLCNIYMQVCDGLEQEFVLFLPVTSLD</sequence>
<keyword evidence="11" id="KW-1185">Reference proteome</keyword>
<evidence type="ECO:0000256" key="2">
    <source>
        <dbReference type="ARBA" id="ARBA00022527"/>
    </source>
</evidence>
<evidence type="ECO:0000256" key="4">
    <source>
        <dbReference type="ARBA" id="ARBA00022741"/>
    </source>
</evidence>
<dbReference type="InterPro" id="IPR050660">
    <property type="entry name" value="NEK_Ser/Thr_kinase"/>
</dbReference>
<organism evidence="10 11">
    <name type="scientific">Corynespora cassiicola Philippines</name>
    <dbReference type="NCBI Taxonomy" id="1448308"/>
    <lineage>
        <taxon>Eukaryota</taxon>
        <taxon>Fungi</taxon>
        <taxon>Dikarya</taxon>
        <taxon>Ascomycota</taxon>
        <taxon>Pezizomycotina</taxon>
        <taxon>Dothideomycetes</taxon>
        <taxon>Pleosporomycetidae</taxon>
        <taxon>Pleosporales</taxon>
        <taxon>Corynesporascaceae</taxon>
        <taxon>Corynespora</taxon>
    </lineage>
</organism>
<dbReference type="PROSITE" id="PS00108">
    <property type="entry name" value="PROTEIN_KINASE_ST"/>
    <property type="match status" value="1"/>
</dbReference>
<evidence type="ECO:0000256" key="3">
    <source>
        <dbReference type="ARBA" id="ARBA00022679"/>
    </source>
</evidence>
<dbReference type="AlphaFoldDB" id="A0A2T2NQS2"/>
<evidence type="ECO:0000256" key="8">
    <source>
        <dbReference type="ARBA" id="ARBA00048679"/>
    </source>
</evidence>
<dbReference type="SMART" id="SM00220">
    <property type="entry name" value="S_TKc"/>
    <property type="match status" value="1"/>
</dbReference>
<proteinExistence type="predicted"/>
<dbReference type="PANTHER" id="PTHR43671">
    <property type="entry name" value="SERINE/THREONINE-PROTEIN KINASE NEK"/>
    <property type="match status" value="1"/>
</dbReference>
<dbReference type="OrthoDB" id="310217at2759"/>
<dbReference type="GO" id="GO:0004674">
    <property type="term" value="F:protein serine/threonine kinase activity"/>
    <property type="evidence" value="ECO:0007669"/>
    <property type="project" value="UniProtKB-KW"/>
</dbReference>
<dbReference type="GO" id="GO:0005634">
    <property type="term" value="C:nucleus"/>
    <property type="evidence" value="ECO:0007669"/>
    <property type="project" value="TreeGrafter"/>
</dbReference>
<dbReference type="PANTHER" id="PTHR43671:SF98">
    <property type="entry name" value="SERINE_THREONINE-PROTEIN KINASE NEK11"/>
    <property type="match status" value="1"/>
</dbReference>
<dbReference type="EC" id="2.7.11.1" evidence="1"/>
<evidence type="ECO:0000313" key="11">
    <source>
        <dbReference type="Proteomes" id="UP000240883"/>
    </source>
</evidence>
<keyword evidence="2" id="KW-0723">Serine/threonine-protein kinase</keyword>
<comment type="catalytic activity">
    <reaction evidence="8">
        <text>L-seryl-[protein] + ATP = O-phospho-L-seryl-[protein] + ADP + H(+)</text>
        <dbReference type="Rhea" id="RHEA:17989"/>
        <dbReference type="Rhea" id="RHEA-COMP:9863"/>
        <dbReference type="Rhea" id="RHEA-COMP:11604"/>
        <dbReference type="ChEBI" id="CHEBI:15378"/>
        <dbReference type="ChEBI" id="CHEBI:29999"/>
        <dbReference type="ChEBI" id="CHEBI:30616"/>
        <dbReference type="ChEBI" id="CHEBI:83421"/>
        <dbReference type="ChEBI" id="CHEBI:456216"/>
        <dbReference type="EC" id="2.7.11.1"/>
    </reaction>
</comment>
<name>A0A2T2NQS2_CORCC</name>
<dbReference type="Gene3D" id="1.10.510.10">
    <property type="entry name" value="Transferase(Phosphotransferase) domain 1"/>
    <property type="match status" value="1"/>
</dbReference>
<keyword evidence="3" id="KW-0808">Transferase</keyword>
<evidence type="ECO:0000259" key="9">
    <source>
        <dbReference type="PROSITE" id="PS50011"/>
    </source>
</evidence>
<evidence type="ECO:0000256" key="5">
    <source>
        <dbReference type="ARBA" id="ARBA00022777"/>
    </source>
</evidence>
<dbReference type="Proteomes" id="UP000240883">
    <property type="component" value="Unassembled WGS sequence"/>
</dbReference>
<comment type="catalytic activity">
    <reaction evidence="7">
        <text>L-threonyl-[protein] + ATP = O-phospho-L-threonyl-[protein] + ADP + H(+)</text>
        <dbReference type="Rhea" id="RHEA:46608"/>
        <dbReference type="Rhea" id="RHEA-COMP:11060"/>
        <dbReference type="Rhea" id="RHEA-COMP:11605"/>
        <dbReference type="ChEBI" id="CHEBI:15378"/>
        <dbReference type="ChEBI" id="CHEBI:30013"/>
        <dbReference type="ChEBI" id="CHEBI:30616"/>
        <dbReference type="ChEBI" id="CHEBI:61977"/>
        <dbReference type="ChEBI" id="CHEBI:456216"/>
        <dbReference type="EC" id="2.7.11.1"/>
    </reaction>
</comment>
<keyword evidence="5 10" id="KW-0418">Kinase</keyword>
<evidence type="ECO:0000256" key="1">
    <source>
        <dbReference type="ARBA" id="ARBA00012513"/>
    </source>
</evidence>
<evidence type="ECO:0000313" key="10">
    <source>
        <dbReference type="EMBL" id="PSN67785.1"/>
    </source>
</evidence>
<dbReference type="GO" id="GO:0005524">
    <property type="term" value="F:ATP binding"/>
    <property type="evidence" value="ECO:0007669"/>
    <property type="project" value="UniProtKB-KW"/>
</dbReference>
<dbReference type="STRING" id="1448308.A0A2T2NQS2"/>